<reference evidence="1" key="1">
    <citation type="submission" date="2024-12" db="EMBL/GenBank/DDBJ databases">
        <title>Comparative genomics and development of molecular markers within Purpureocillium lilacinum and among Purpureocillium species.</title>
        <authorList>
            <person name="Yeh Z.-Y."/>
            <person name="Ni N.-T."/>
            <person name="Lo P.-H."/>
            <person name="Mushyakhwo K."/>
            <person name="Lin C.-F."/>
            <person name="Nai Y.-S."/>
        </authorList>
    </citation>
    <scope>NUCLEOTIDE SEQUENCE</scope>
    <source>
        <strain evidence="1">NCHU-NPUST-175</strain>
    </source>
</reference>
<evidence type="ECO:0000313" key="1">
    <source>
        <dbReference type="EMBL" id="KAL3964200.1"/>
    </source>
</evidence>
<dbReference type="Proteomes" id="UP001638806">
    <property type="component" value="Unassembled WGS sequence"/>
</dbReference>
<organism evidence="1 2">
    <name type="scientific">Purpureocillium lilacinum</name>
    <name type="common">Paecilomyces lilacinus</name>
    <dbReference type="NCBI Taxonomy" id="33203"/>
    <lineage>
        <taxon>Eukaryota</taxon>
        <taxon>Fungi</taxon>
        <taxon>Dikarya</taxon>
        <taxon>Ascomycota</taxon>
        <taxon>Pezizomycotina</taxon>
        <taxon>Sordariomycetes</taxon>
        <taxon>Hypocreomycetidae</taxon>
        <taxon>Hypocreales</taxon>
        <taxon>Ophiocordycipitaceae</taxon>
        <taxon>Purpureocillium</taxon>
    </lineage>
</organism>
<evidence type="ECO:0000313" key="2">
    <source>
        <dbReference type="Proteomes" id="UP001638806"/>
    </source>
</evidence>
<dbReference type="EMBL" id="JBGNUJ010000002">
    <property type="protein sequence ID" value="KAL3964200.1"/>
    <property type="molecule type" value="Genomic_DNA"/>
</dbReference>
<proteinExistence type="predicted"/>
<comment type="caution">
    <text evidence="1">The sequence shown here is derived from an EMBL/GenBank/DDBJ whole genome shotgun (WGS) entry which is preliminary data.</text>
</comment>
<keyword evidence="2" id="KW-1185">Reference proteome</keyword>
<gene>
    <name evidence="1" type="ORF">ACCO45_001204</name>
</gene>
<accession>A0ACC4E6B8</accession>
<sequence length="79" mass="8282">MPLPVVWQVAATGIVETVAVVSWVPDGAAEAETSNSSLARVSAERRHRRGGGGGGANSGLMQKRLQANDSRTWPDPEAN</sequence>
<name>A0ACC4E6B8_PURLI</name>
<protein>
    <submittedName>
        <fullName evidence="1">Uncharacterized protein</fullName>
    </submittedName>
</protein>